<accession>A0A1B4VEF5</accession>
<evidence type="ECO:0000256" key="1">
    <source>
        <dbReference type="ARBA" id="ARBA00009477"/>
    </source>
</evidence>
<dbReference type="PANTHER" id="PTHR30469">
    <property type="entry name" value="MULTIDRUG RESISTANCE PROTEIN MDTA"/>
    <property type="match status" value="1"/>
</dbReference>
<dbReference type="GO" id="GO:0015562">
    <property type="term" value="F:efflux transmembrane transporter activity"/>
    <property type="evidence" value="ECO:0007669"/>
    <property type="project" value="TreeGrafter"/>
</dbReference>
<feature type="domain" description="Multidrug resistance protein MdtA-like barrel-sandwich hybrid" evidence="2">
    <location>
        <begin position="24"/>
        <end position="157"/>
    </location>
</feature>
<name>A0A1B4VEF5_9GAMM</name>
<evidence type="ECO:0000313" key="4">
    <source>
        <dbReference type="Proteomes" id="UP000218899"/>
    </source>
</evidence>
<dbReference type="AlphaFoldDB" id="A0A1B4VEF5"/>
<evidence type="ECO:0000259" key="2">
    <source>
        <dbReference type="Pfam" id="PF25917"/>
    </source>
</evidence>
<dbReference type="PANTHER" id="PTHR30469:SF15">
    <property type="entry name" value="HLYD FAMILY OF SECRETION PROTEINS"/>
    <property type="match status" value="1"/>
</dbReference>
<reference evidence="3 4" key="1">
    <citation type="submission" date="2015-08" db="EMBL/GenBank/DDBJ databases">
        <title>Complete genome sequence of Sulfurifustis variabilis.</title>
        <authorList>
            <person name="Miura A."/>
            <person name="Kojima H."/>
            <person name="Fukui M."/>
        </authorList>
    </citation>
    <scope>NUCLEOTIDE SEQUENCE [LARGE SCALE GENOMIC DNA]</scope>
    <source>
        <strain evidence="4">skN76</strain>
    </source>
</reference>
<gene>
    <name evidence="3" type="ORF">SVA_2489</name>
</gene>
<sequence>MLVLGLAPLAAVAAEYDAVVQYGRTAELGLAVSGIVEAVHVAPGARVRKGDVLVALEKTPFEAEVMRAEAALNRAAADRTEAARDHAQARELYERTVLSTVELENARLRASRAEAEHQAAAAHLKRARYELARSALSAPFDGRVLAVRVQPGEAVVSRLEARPLVSLAAEGEYVARALLAPVHASAIEPGQAASVTIAGQRYEGRVRAVGIESATADARYEIAVGFAAPGGVRVGQAARVALP</sequence>
<dbReference type="EMBL" id="AP014936">
    <property type="protein sequence ID" value="BAU49037.1"/>
    <property type="molecule type" value="Genomic_DNA"/>
</dbReference>
<dbReference type="Proteomes" id="UP000218899">
    <property type="component" value="Chromosome"/>
</dbReference>
<dbReference type="NCBIfam" id="TIGR01730">
    <property type="entry name" value="RND_mfp"/>
    <property type="match status" value="1"/>
</dbReference>
<dbReference type="KEGG" id="sva:SVA_2489"/>
<dbReference type="SUPFAM" id="SSF111369">
    <property type="entry name" value="HlyD-like secretion proteins"/>
    <property type="match status" value="1"/>
</dbReference>
<dbReference type="Pfam" id="PF25917">
    <property type="entry name" value="BSH_RND"/>
    <property type="match status" value="1"/>
</dbReference>
<dbReference type="GO" id="GO:1990281">
    <property type="term" value="C:efflux pump complex"/>
    <property type="evidence" value="ECO:0007669"/>
    <property type="project" value="TreeGrafter"/>
</dbReference>
<comment type="similarity">
    <text evidence="1">Belongs to the membrane fusion protein (MFP) (TC 8.A.1) family.</text>
</comment>
<dbReference type="InterPro" id="IPR006143">
    <property type="entry name" value="RND_pump_MFP"/>
</dbReference>
<proteinExistence type="inferred from homology"/>
<dbReference type="InterPro" id="IPR058625">
    <property type="entry name" value="MdtA-like_BSH"/>
</dbReference>
<keyword evidence="4" id="KW-1185">Reference proteome</keyword>
<evidence type="ECO:0000313" key="3">
    <source>
        <dbReference type="EMBL" id="BAU49037.1"/>
    </source>
</evidence>
<dbReference type="Gene3D" id="2.40.50.100">
    <property type="match status" value="1"/>
</dbReference>
<organism evidence="3 4">
    <name type="scientific">Sulfurifustis variabilis</name>
    <dbReference type="NCBI Taxonomy" id="1675686"/>
    <lineage>
        <taxon>Bacteria</taxon>
        <taxon>Pseudomonadati</taxon>
        <taxon>Pseudomonadota</taxon>
        <taxon>Gammaproteobacteria</taxon>
        <taxon>Acidiferrobacterales</taxon>
        <taxon>Acidiferrobacteraceae</taxon>
        <taxon>Sulfurifustis</taxon>
    </lineage>
</organism>
<protein>
    <submittedName>
        <fullName evidence="3">Secretion protein HlyD</fullName>
    </submittedName>
</protein>
<dbReference type="Gene3D" id="1.10.287.470">
    <property type="entry name" value="Helix hairpin bin"/>
    <property type="match status" value="1"/>
</dbReference>